<evidence type="ECO:0000313" key="7">
    <source>
        <dbReference type="Proteomes" id="UP000231456"/>
    </source>
</evidence>
<dbReference type="InterPro" id="IPR019810">
    <property type="entry name" value="Citrate_synthase_AS"/>
</dbReference>
<dbReference type="InterPro" id="IPR016142">
    <property type="entry name" value="Citrate_synth-like_lrg_a-sub"/>
</dbReference>
<evidence type="ECO:0000313" key="6">
    <source>
        <dbReference type="EMBL" id="PJC52270.1"/>
    </source>
</evidence>
<sequence length="241" mass="26477">MKFQTSITNIKDDQEIIRGHKLEELVQTHSFVEVIYLLFTGKLPTESETKMLNALFVSAIDHGPGTVSGMTARISASAANSTHSALAAGILGFGPRHGIAGQGAMEFFYKHVDEDDIAGLVTKLKEQKVRISGYGHKVFTDVDPRSVTLFNIAKELGIFGKHSEFALKVKEELNKISSKPLPLNIDGTFAAILCDMGLDTRMGQSFFLIARTPGLLAQIHEEQINDVGSRRLEEDEIEYLG</sequence>
<dbReference type="Proteomes" id="UP000231456">
    <property type="component" value="Unassembled WGS sequence"/>
</dbReference>
<evidence type="ECO:0000256" key="1">
    <source>
        <dbReference type="ARBA" id="ARBA00005163"/>
    </source>
</evidence>
<name>A0A2M8F964_9BACT</name>
<comment type="pathway">
    <text evidence="1">Carbohydrate metabolism; tricarboxylic acid cycle.</text>
</comment>
<evidence type="ECO:0000256" key="4">
    <source>
        <dbReference type="ARBA" id="ARBA00022679"/>
    </source>
</evidence>
<dbReference type="PRINTS" id="PR00143">
    <property type="entry name" value="CITRTSNTHASE"/>
</dbReference>
<dbReference type="GO" id="GO:0036440">
    <property type="term" value="F:citrate synthase activity"/>
    <property type="evidence" value="ECO:0007669"/>
    <property type="project" value="UniProtKB-EC"/>
</dbReference>
<dbReference type="AlphaFoldDB" id="A0A2M8F964"/>
<dbReference type="InterPro" id="IPR036969">
    <property type="entry name" value="Citrate_synthase_sf"/>
</dbReference>
<proteinExistence type="inferred from homology"/>
<dbReference type="Pfam" id="PF00285">
    <property type="entry name" value="Citrate_synt"/>
    <property type="match status" value="1"/>
</dbReference>
<comment type="caution">
    <text evidence="6">The sequence shown here is derived from an EMBL/GenBank/DDBJ whole genome shotgun (WGS) entry which is preliminary data.</text>
</comment>
<dbReference type="Gene3D" id="1.10.230.10">
    <property type="entry name" value="Cytochrome P450-Terp, domain 2"/>
    <property type="match status" value="1"/>
</dbReference>
<organism evidence="6 7">
    <name type="scientific">Candidatus Magasanikbacteria bacterium CG_4_9_14_0_2_um_filter_42_11</name>
    <dbReference type="NCBI Taxonomy" id="1974643"/>
    <lineage>
        <taxon>Bacteria</taxon>
        <taxon>Candidatus Magasanikiibacteriota</taxon>
    </lineage>
</organism>
<gene>
    <name evidence="6" type="ORF">CO030_03770</name>
</gene>
<dbReference type="SUPFAM" id="SSF48256">
    <property type="entry name" value="Citrate synthase"/>
    <property type="match status" value="1"/>
</dbReference>
<keyword evidence="4 5" id="KW-0808">Transferase</keyword>
<dbReference type="GO" id="GO:0016829">
    <property type="term" value="F:lyase activity"/>
    <property type="evidence" value="ECO:0007669"/>
    <property type="project" value="UniProtKB-KW"/>
</dbReference>
<dbReference type="PROSITE" id="PS00480">
    <property type="entry name" value="CITRATE_SYNTHASE"/>
    <property type="match status" value="1"/>
</dbReference>
<dbReference type="InterPro" id="IPR002020">
    <property type="entry name" value="Citrate_synthase"/>
</dbReference>
<accession>A0A2M8F964</accession>
<evidence type="ECO:0000256" key="2">
    <source>
        <dbReference type="ARBA" id="ARBA00010566"/>
    </source>
</evidence>
<comment type="similarity">
    <text evidence="2 5">Belongs to the citrate synthase family.</text>
</comment>
<dbReference type="GO" id="GO:0005975">
    <property type="term" value="P:carbohydrate metabolic process"/>
    <property type="evidence" value="ECO:0007669"/>
    <property type="project" value="TreeGrafter"/>
</dbReference>
<protein>
    <recommendedName>
        <fullName evidence="3">citrate synthase (unknown stereospecificity)</fullName>
        <ecNumber evidence="3">2.3.3.16</ecNumber>
    </recommendedName>
</protein>
<dbReference type="Gene3D" id="1.10.580.10">
    <property type="entry name" value="Citrate Synthase, domain 1"/>
    <property type="match status" value="2"/>
</dbReference>
<dbReference type="PANTHER" id="PTHR11739">
    <property type="entry name" value="CITRATE SYNTHASE"/>
    <property type="match status" value="1"/>
</dbReference>
<dbReference type="InterPro" id="IPR016143">
    <property type="entry name" value="Citrate_synth-like_sm_a-sub"/>
</dbReference>
<dbReference type="PANTHER" id="PTHR11739:SF4">
    <property type="entry name" value="CITRATE SYNTHASE, PEROXISOMAL"/>
    <property type="match status" value="1"/>
</dbReference>
<dbReference type="CDD" id="cd06100">
    <property type="entry name" value="CCL_ACL-C"/>
    <property type="match status" value="1"/>
</dbReference>
<dbReference type="EC" id="2.3.3.16" evidence="3"/>
<dbReference type="GO" id="GO:0005829">
    <property type="term" value="C:cytosol"/>
    <property type="evidence" value="ECO:0007669"/>
    <property type="project" value="TreeGrafter"/>
</dbReference>
<keyword evidence="6" id="KW-0456">Lyase</keyword>
<dbReference type="UniPathway" id="UPA00223"/>
<dbReference type="NCBIfam" id="NF004869">
    <property type="entry name" value="PRK06224.1-6"/>
    <property type="match status" value="1"/>
</dbReference>
<reference evidence="7" key="1">
    <citation type="submission" date="2017-09" db="EMBL/GenBank/DDBJ databases">
        <title>Depth-based differentiation of microbial function through sediment-hosted aquifers and enrichment of novel symbionts in the deep terrestrial subsurface.</title>
        <authorList>
            <person name="Probst A.J."/>
            <person name="Ladd B."/>
            <person name="Jarett J.K."/>
            <person name="Geller-Mcgrath D.E."/>
            <person name="Sieber C.M.K."/>
            <person name="Emerson J.B."/>
            <person name="Anantharaman K."/>
            <person name="Thomas B.C."/>
            <person name="Malmstrom R."/>
            <person name="Stieglmeier M."/>
            <person name="Klingl A."/>
            <person name="Woyke T."/>
            <person name="Ryan C.M."/>
            <person name="Banfield J.F."/>
        </authorList>
    </citation>
    <scope>NUCLEOTIDE SEQUENCE [LARGE SCALE GENOMIC DNA]</scope>
</reference>
<evidence type="ECO:0000256" key="3">
    <source>
        <dbReference type="ARBA" id="ARBA00012972"/>
    </source>
</evidence>
<evidence type="ECO:0000256" key="5">
    <source>
        <dbReference type="RuleBase" id="RU003406"/>
    </source>
</evidence>
<dbReference type="EMBL" id="PFRH01000122">
    <property type="protein sequence ID" value="PJC52270.1"/>
    <property type="molecule type" value="Genomic_DNA"/>
</dbReference>
<dbReference type="GO" id="GO:0006099">
    <property type="term" value="P:tricarboxylic acid cycle"/>
    <property type="evidence" value="ECO:0007669"/>
    <property type="project" value="UniProtKB-UniPathway"/>
</dbReference>